<organism evidence="3 4">
    <name type="scientific">Aggregatimonas sangjinii</name>
    <dbReference type="NCBI Taxonomy" id="2583587"/>
    <lineage>
        <taxon>Bacteria</taxon>
        <taxon>Pseudomonadati</taxon>
        <taxon>Bacteroidota</taxon>
        <taxon>Flavobacteriia</taxon>
        <taxon>Flavobacteriales</taxon>
        <taxon>Flavobacteriaceae</taxon>
        <taxon>Aggregatimonas</taxon>
    </lineage>
</organism>
<reference evidence="3 4" key="1">
    <citation type="submission" date="2019-05" db="EMBL/GenBank/DDBJ databases">
        <title>Genome sequencing of F202Z8.</title>
        <authorList>
            <person name="Kwon Y.M."/>
        </authorList>
    </citation>
    <scope>NUCLEOTIDE SEQUENCE [LARGE SCALE GENOMIC DNA]</scope>
    <source>
        <strain evidence="3 4">F202Z8</strain>
    </source>
</reference>
<dbReference type="CDD" id="cd10146">
    <property type="entry name" value="LabA_like_C"/>
    <property type="match status" value="1"/>
</dbReference>
<accession>A0A5B7SUS5</accession>
<keyword evidence="4" id="KW-1185">Reference proteome</keyword>
<dbReference type="Pfam" id="PF01936">
    <property type="entry name" value="NYN"/>
    <property type="match status" value="1"/>
</dbReference>
<dbReference type="CDD" id="cd11297">
    <property type="entry name" value="PIN_LabA-like_N_1"/>
    <property type="match status" value="1"/>
</dbReference>
<dbReference type="RefSeq" id="WP_138853266.1">
    <property type="nucleotide sequence ID" value="NZ_CP040710.1"/>
</dbReference>
<dbReference type="OrthoDB" id="9783963at2"/>
<dbReference type="Gene3D" id="3.30.420.610">
    <property type="entry name" value="LOTUS domain-like"/>
    <property type="match status" value="1"/>
</dbReference>
<name>A0A5B7SUS5_9FLAO</name>
<feature type="domain" description="HTH OST-type" evidence="2">
    <location>
        <begin position="168"/>
        <end position="250"/>
    </location>
</feature>
<dbReference type="PROSITE" id="PS51644">
    <property type="entry name" value="HTH_OST"/>
    <property type="match status" value="1"/>
</dbReference>
<dbReference type="PANTHER" id="PTHR35811:SF1">
    <property type="entry name" value="HTH OST-TYPE DOMAIN-CONTAINING PROTEIN"/>
    <property type="match status" value="1"/>
</dbReference>
<dbReference type="InterPro" id="IPR021139">
    <property type="entry name" value="NYN"/>
</dbReference>
<dbReference type="Pfam" id="PF12872">
    <property type="entry name" value="OST-HTH"/>
    <property type="match status" value="1"/>
</dbReference>
<dbReference type="AlphaFoldDB" id="A0A5B7SUS5"/>
<dbReference type="EMBL" id="CP040710">
    <property type="protein sequence ID" value="QCX00923.1"/>
    <property type="molecule type" value="Genomic_DNA"/>
</dbReference>
<dbReference type="Gene3D" id="3.40.50.1010">
    <property type="entry name" value="5'-nuclease"/>
    <property type="match status" value="1"/>
</dbReference>
<proteinExistence type="predicted"/>
<sequence>MDVNLAVLIDGDNIPSAYVKEMMEEIAKYGNPTIKRIYGDWTNPRVSKWKHILLDNAITPVQQYGYTQGKNATDSAMIIDAMDILYSGKVNGFCLVSSDSDFTRLATRLREAGMQVYGIGEKKTPNPFIVACDKFIYIEILKNSSEEEEESDGASDQPKGKKKTKQNVDKITTKEVRWISNTIQDVADDEGWAFLGDVGSLLQKKQPNFDARNYGFQKLTPLISSIKDFEVERREDSKGRNKLIYVKIKEKRKTKAGFRK</sequence>
<evidence type="ECO:0000313" key="4">
    <source>
        <dbReference type="Proteomes" id="UP000310017"/>
    </source>
</evidence>
<evidence type="ECO:0000259" key="2">
    <source>
        <dbReference type="PROSITE" id="PS51644"/>
    </source>
</evidence>
<gene>
    <name evidence="3" type="ORF">FGM00_12670</name>
</gene>
<evidence type="ECO:0000256" key="1">
    <source>
        <dbReference type="SAM" id="MobiDB-lite"/>
    </source>
</evidence>
<feature type="region of interest" description="Disordered" evidence="1">
    <location>
        <begin position="147"/>
        <end position="168"/>
    </location>
</feature>
<protein>
    <submittedName>
        <fullName evidence="3">NYN domain-containing protein</fullName>
    </submittedName>
</protein>
<dbReference type="PANTHER" id="PTHR35811">
    <property type="entry name" value="SLR1870 PROTEIN"/>
    <property type="match status" value="1"/>
</dbReference>
<evidence type="ECO:0000313" key="3">
    <source>
        <dbReference type="EMBL" id="QCX00923.1"/>
    </source>
</evidence>
<dbReference type="InterPro" id="IPR025605">
    <property type="entry name" value="OST-HTH/LOTUS_dom"/>
</dbReference>
<dbReference type="KEGG" id="asag:FGM00_12670"/>
<dbReference type="GO" id="GO:0004540">
    <property type="term" value="F:RNA nuclease activity"/>
    <property type="evidence" value="ECO:0007669"/>
    <property type="project" value="InterPro"/>
</dbReference>
<dbReference type="Proteomes" id="UP000310017">
    <property type="component" value="Chromosome"/>
</dbReference>
<dbReference type="InterPro" id="IPR041966">
    <property type="entry name" value="LOTUS-like"/>
</dbReference>